<dbReference type="InterPro" id="IPR009057">
    <property type="entry name" value="Homeodomain-like_sf"/>
</dbReference>
<keyword evidence="1" id="KW-0805">Transcription regulation</keyword>
<dbReference type="PANTHER" id="PTHR47506:SF6">
    <property type="entry name" value="HTH-TYPE TRANSCRIPTIONAL REPRESSOR NEMR"/>
    <property type="match status" value="1"/>
</dbReference>
<evidence type="ECO:0000256" key="4">
    <source>
        <dbReference type="PROSITE-ProRule" id="PRU00335"/>
    </source>
</evidence>
<protein>
    <recommendedName>
        <fullName evidence="5">HTH tetR-type domain-containing protein</fullName>
    </recommendedName>
</protein>
<dbReference type="Pfam" id="PF16925">
    <property type="entry name" value="TetR_C_13"/>
    <property type="match status" value="1"/>
</dbReference>
<evidence type="ECO:0000259" key="5">
    <source>
        <dbReference type="PROSITE" id="PS50977"/>
    </source>
</evidence>
<dbReference type="PROSITE" id="PS50977">
    <property type="entry name" value="HTH_TETR_2"/>
    <property type="match status" value="1"/>
</dbReference>
<keyword evidence="3" id="KW-0804">Transcription</keyword>
<gene>
    <name evidence="6" type="ORF">SGFS_003470</name>
</gene>
<dbReference type="InterPro" id="IPR036271">
    <property type="entry name" value="Tet_transcr_reg_TetR-rel_C_sf"/>
</dbReference>
<dbReference type="Pfam" id="PF00440">
    <property type="entry name" value="TetR_N"/>
    <property type="match status" value="1"/>
</dbReference>
<dbReference type="PANTHER" id="PTHR47506">
    <property type="entry name" value="TRANSCRIPTIONAL REGULATORY PROTEIN"/>
    <property type="match status" value="1"/>
</dbReference>
<reference evidence="6 7" key="1">
    <citation type="journal article" date="2010" name="ChemBioChem">
        <title>Cloning and characterization of the biosynthetic gene cluster of 16-membered macrolide antibiotic FD-891: involvement of a dual functional cytochrome P450 monooxygenase catalyzing epoxidation and hydroxylation.</title>
        <authorList>
            <person name="Kudo F."/>
            <person name="Motegi A."/>
            <person name="Mizoue K."/>
            <person name="Eguchi T."/>
        </authorList>
    </citation>
    <scope>NUCLEOTIDE SEQUENCE [LARGE SCALE GENOMIC DNA]</scope>
    <source>
        <strain evidence="6 7">A-8890</strain>
    </source>
</reference>
<organism evidence="6 7">
    <name type="scientific">Streptomyces graminofaciens</name>
    <dbReference type="NCBI Taxonomy" id="68212"/>
    <lineage>
        <taxon>Bacteria</taxon>
        <taxon>Bacillati</taxon>
        <taxon>Actinomycetota</taxon>
        <taxon>Actinomycetes</taxon>
        <taxon>Kitasatosporales</taxon>
        <taxon>Streptomycetaceae</taxon>
        <taxon>Streptomyces</taxon>
    </lineage>
</organism>
<evidence type="ECO:0000256" key="2">
    <source>
        <dbReference type="ARBA" id="ARBA00023125"/>
    </source>
</evidence>
<dbReference type="Proteomes" id="UP001321542">
    <property type="component" value="Chromosome"/>
</dbReference>
<evidence type="ECO:0000313" key="7">
    <source>
        <dbReference type="Proteomes" id="UP001321542"/>
    </source>
</evidence>
<evidence type="ECO:0000256" key="3">
    <source>
        <dbReference type="ARBA" id="ARBA00023163"/>
    </source>
</evidence>
<dbReference type="Gene3D" id="1.10.357.10">
    <property type="entry name" value="Tetracycline Repressor, domain 2"/>
    <property type="match status" value="1"/>
</dbReference>
<dbReference type="RefSeq" id="WP_286247029.1">
    <property type="nucleotide sequence ID" value="NZ_AP018448.1"/>
</dbReference>
<dbReference type="SUPFAM" id="SSF48498">
    <property type="entry name" value="Tetracyclin repressor-like, C-terminal domain"/>
    <property type="match status" value="1"/>
</dbReference>
<proteinExistence type="predicted"/>
<dbReference type="InterPro" id="IPR011075">
    <property type="entry name" value="TetR_C"/>
</dbReference>
<dbReference type="EMBL" id="AP018448">
    <property type="protein sequence ID" value="BBC29056.1"/>
    <property type="molecule type" value="Genomic_DNA"/>
</dbReference>
<keyword evidence="7" id="KW-1185">Reference proteome</keyword>
<dbReference type="SUPFAM" id="SSF46689">
    <property type="entry name" value="Homeodomain-like"/>
    <property type="match status" value="1"/>
</dbReference>
<accession>A0ABN5V7G7</accession>
<sequence>MDRNGRSGGGSGAGRERILKAALDVFSARGFRAGSLNDIAEAAGLTRAGLLHYYPNKQAVLLALLEQRDAELHVVQPDLGLTLLEILENLDAFTAQVVGDRALVQLAHILTAEASGEEHPAREWVARRYATLRGVLADAVRRSIEVGELRADVDPEVFAALVLAVGEGAENQWLVNPEAVDPVMVTRQLRLLCEAARP</sequence>
<evidence type="ECO:0000313" key="6">
    <source>
        <dbReference type="EMBL" id="BBC29056.1"/>
    </source>
</evidence>
<evidence type="ECO:0000256" key="1">
    <source>
        <dbReference type="ARBA" id="ARBA00023015"/>
    </source>
</evidence>
<dbReference type="PRINTS" id="PR00455">
    <property type="entry name" value="HTHTETR"/>
</dbReference>
<feature type="domain" description="HTH tetR-type" evidence="5">
    <location>
        <begin position="12"/>
        <end position="72"/>
    </location>
</feature>
<reference evidence="6 7" key="2">
    <citation type="journal article" date="2023" name="ChemBioChem">
        <title>Acyltransferase Domain Exchange between Two Independent Type I Polyketide Synthases in the Same Producer Strain of Macrolide Antibiotics.</title>
        <authorList>
            <person name="Kudo F."/>
            <person name="Kishikawa K."/>
            <person name="Tsuboi K."/>
            <person name="Kido T."/>
            <person name="Usui T."/>
            <person name="Hashimoto J."/>
            <person name="Shin-Ya K."/>
            <person name="Miyanaga A."/>
            <person name="Eguchi T."/>
        </authorList>
    </citation>
    <scope>NUCLEOTIDE SEQUENCE [LARGE SCALE GENOMIC DNA]</scope>
    <source>
        <strain evidence="6 7">A-8890</strain>
    </source>
</reference>
<keyword evidence="2 4" id="KW-0238">DNA-binding</keyword>
<name>A0ABN5V7G7_9ACTN</name>
<feature type="DNA-binding region" description="H-T-H motif" evidence="4">
    <location>
        <begin position="35"/>
        <end position="54"/>
    </location>
</feature>
<dbReference type="InterPro" id="IPR001647">
    <property type="entry name" value="HTH_TetR"/>
</dbReference>